<comment type="caution">
    <text evidence="2">The sequence shown here is derived from an EMBL/GenBank/DDBJ whole genome shotgun (WGS) entry which is preliminary data.</text>
</comment>
<dbReference type="PANTHER" id="PTHR21148">
    <property type="entry name" value="THIOREDOXIN DOMAIN-CONTAINING PROTEIN 9"/>
    <property type="match status" value="1"/>
</dbReference>
<dbReference type="OrthoDB" id="10257948at2759"/>
<name>A0A150GBM5_GONPE</name>
<gene>
    <name evidence="2" type="ORF">GPECTOR_39g459</name>
</gene>
<feature type="region of interest" description="Disordered" evidence="1">
    <location>
        <begin position="73"/>
        <end position="99"/>
    </location>
</feature>
<feature type="region of interest" description="Disordered" evidence="1">
    <location>
        <begin position="246"/>
        <end position="278"/>
    </location>
</feature>
<dbReference type="Proteomes" id="UP000075714">
    <property type="component" value="Unassembled WGS sequence"/>
</dbReference>
<dbReference type="Gene3D" id="3.40.30.10">
    <property type="entry name" value="Glutaredoxin"/>
    <property type="match status" value="1"/>
</dbReference>
<dbReference type="AlphaFoldDB" id="A0A150GBM5"/>
<keyword evidence="3" id="KW-1185">Reference proteome</keyword>
<evidence type="ECO:0000313" key="3">
    <source>
        <dbReference type="Proteomes" id="UP000075714"/>
    </source>
</evidence>
<organism evidence="2 3">
    <name type="scientific">Gonium pectorale</name>
    <name type="common">Green alga</name>
    <dbReference type="NCBI Taxonomy" id="33097"/>
    <lineage>
        <taxon>Eukaryota</taxon>
        <taxon>Viridiplantae</taxon>
        <taxon>Chlorophyta</taxon>
        <taxon>core chlorophytes</taxon>
        <taxon>Chlorophyceae</taxon>
        <taxon>CS clade</taxon>
        <taxon>Chlamydomonadales</taxon>
        <taxon>Volvocaceae</taxon>
        <taxon>Gonium</taxon>
    </lineage>
</organism>
<evidence type="ECO:0000256" key="1">
    <source>
        <dbReference type="SAM" id="MobiDB-lite"/>
    </source>
</evidence>
<sequence>MHAGTRDCCSSGSQHDRDAIDAARFGLPDPKELEDDPVLAGCCAEDLHEFRRAEALRLALQGVDRSTIRLKMHEQVLPPPVPLDGDESSLGSSDDDPELDDLRQRRMAELQRQAAERQQQAQRGYGHLNDVVAASLMEQVEELEGPVVVHVALPGCEAGAELDEHLTALAHMHRGTYFARVATRRGDGLAAALRLEALPGLVCLRSGAVVGRAAVSQFGPPGGLVEEEVTAYLQRLRVLRGEQLASGRQGRDAGRGQEALDAGSDAEEDEVKAERLAV</sequence>
<accession>A0A150GBM5</accession>
<dbReference type="EMBL" id="LSYV01000040">
    <property type="protein sequence ID" value="KXZ46965.1"/>
    <property type="molecule type" value="Genomic_DNA"/>
</dbReference>
<reference evidence="3" key="1">
    <citation type="journal article" date="2016" name="Nat. Commun.">
        <title>The Gonium pectorale genome demonstrates co-option of cell cycle regulation during the evolution of multicellularity.</title>
        <authorList>
            <person name="Hanschen E.R."/>
            <person name="Marriage T.N."/>
            <person name="Ferris P.J."/>
            <person name="Hamaji T."/>
            <person name="Toyoda A."/>
            <person name="Fujiyama A."/>
            <person name="Neme R."/>
            <person name="Noguchi H."/>
            <person name="Minakuchi Y."/>
            <person name="Suzuki M."/>
            <person name="Kawai-Toyooka H."/>
            <person name="Smith D.R."/>
            <person name="Sparks H."/>
            <person name="Anderson J."/>
            <person name="Bakaric R."/>
            <person name="Luria V."/>
            <person name="Karger A."/>
            <person name="Kirschner M.W."/>
            <person name="Durand P.M."/>
            <person name="Michod R.E."/>
            <person name="Nozaki H."/>
            <person name="Olson B.J."/>
        </authorList>
    </citation>
    <scope>NUCLEOTIDE SEQUENCE [LARGE SCALE GENOMIC DNA]</scope>
    <source>
        <strain evidence="3">NIES-2863</strain>
    </source>
</reference>
<proteinExistence type="predicted"/>
<protein>
    <recommendedName>
        <fullName evidence="4">Phosducin thioredoxin-like domain-containing protein</fullName>
    </recommendedName>
</protein>
<dbReference type="STRING" id="33097.A0A150GBM5"/>
<evidence type="ECO:0008006" key="4">
    <source>
        <dbReference type="Google" id="ProtNLM"/>
    </source>
</evidence>
<evidence type="ECO:0000313" key="2">
    <source>
        <dbReference type="EMBL" id="KXZ46965.1"/>
    </source>
</evidence>
<dbReference type="SUPFAM" id="SSF52833">
    <property type="entry name" value="Thioredoxin-like"/>
    <property type="match status" value="1"/>
</dbReference>
<dbReference type="InterPro" id="IPR036249">
    <property type="entry name" value="Thioredoxin-like_sf"/>
</dbReference>